<keyword evidence="3" id="KW-0949">S-adenosyl-L-methionine</keyword>
<dbReference type="PANTHER" id="PTHR43464">
    <property type="entry name" value="METHYLTRANSFERASE"/>
    <property type="match status" value="1"/>
</dbReference>
<evidence type="ECO:0000313" key="6">
    <source>
        <dbReference type="Proteomes" id="UP001209803"/>
    </source>
</evidence>
<sequence>MMDGKGKDRAHWTRIANDWIKWARTPGHDAFWAYRDQLAEFIGKGPGEALEIGCGEGRVSRLLTECGFRVTATDPVEAFIDAAKGAMSANTFAVCAADTIPFPDNSFDQVTAYNVLMDVEDVPATLSEVARVLKPDGILTISIVHPFADIGSFQNAGPNAPFVITEPYFERTQFEETMVQDGLEMSFFGWSQPLQNYAAALEQAGLAITSIKEPVPDPKSTPDRLKNWQRLPLFLWLKARPLAKT</sequence>
<dbReference type="CDD" id="cd02440">
    <property type="entry name" value="AdoMet_MTases"/>
    <property type="match status" value="1"/>
</dbReference>
<evidence type="ECO:0000256" key="2">
    <source>
        <dbReference type="ARBA" id="ARBA00022679"/>
    </source>
</evidence>
<dbReference type="RefSeq" id="WP_265679640.1">
    <property type="nucleotide sequence ID" value="NZ_CP120863.1"/>
</dbReference>
<dbReference type="GO" id="GO:0032259">
    <property type="term" value="P:methylation"/>
    <property type="evidence" value="ECO:0007669"/>
    <property type="project" value="UniProtKB-KW"/>
</dbReference>
<dbReference type="PANTHER" id="PTHR43464:SF19">
    <property type="entry name" value="UBIQUINONE BIOSYNTHESIS O-METHYLTRANSFERASE, MITOCHONDRIAL"/>
    <property type="match status" value="1"/>
</dbReference>
<keyword evidence="2" id="KW-0808">Transferase</keyword>
<evidence type="ECO:0000256" key="3">
    <source>
        <dbReference type="ARBA" id="ARBA00022691"/>
    </source>
</evidence>
<gene>
    <name evidence="5" type="ORF">K1718_04140</name>
</gene>
<organism evidence="5 6">
    <name type="scientific">Roseibium porphyridii</name>
    <dbReference type="NCBI Taxonomy" id="2866279"/>
    <lineage>
        <taxon>Bacteria</taxon>
        <taxon>Pseudomonadati</taxon>
        <taxon>Pseudomonadota</taxon>
        <taxon>Alphaproteobacteria</taxon>
        <taxon>Hyphomicrobiales</taxon>
        <taxon>Stappiaceae</taxon>
        <taxon>Roseibium</taxon>
    </lineage>
</organism>
<dbReference type="InterPro" id="IPR013216">
    <property type="entry name" value="Methyltransf_11"/>
</dbReference>
<keyword evidence="1 5" id="KW-0489">Methyltransferase</keyword>
<evidence type="ECO:0000256" key="1">
    <source>
        <dbReference type="ARBA" id="ARBA00022603"/>
    </source>
</evidence>
<dbReference type="Pfam" id="PF08241">
    <property type="entry name" value="Methyltransf_11"/>
    <property type="match status" value="1"/>
</dbReference>
<dbReference type="SUPFAM" id="SSF53335">
    <property type="entry name" value="S-adenosyl-L-methionine-dependent methyltransferases"/>
    <property type="match status" value="1"/>
</dbReference>
<dbReference type="InterPro" id="IPR029063">
    <property type="entry name" value="SAM-dependent_MTases_sf"/>
</dbReference>
<evidence type="ECO:0000259" key="4">
    <source>
        <dbReference type="Pfam" id="PF08241"/>
    </source>
</evidence>
<dbReference type="EMBL" id="CP120863">
    <property type="protein sequence ID" value="WFE90550.1"/>
    <property type="molecule type" value="Genomic_DNA"/>
</dbReference>
<feature type="domain" description="Methyltransferase type 11" evidence="4">
    <location>
        <begin position="50"/>
        <end position="140"/>
    </location>
</feature>
<dbReference type="Proteomes" id="UP001209803">
    <property type="component" value="Chromosome"/>
</dbReference>
<proteinExistence type="predicted"/>
<keyword evidence="6" id="KW-1185">Reference proteome</keyword>
<accession>A0ABY8F4Y0</accession>
<evidence type="ECO:0000313" key="5">
    <source>
        <dbReference type="EMBL" id="WFE90550.1"/>
    </source>
</evidence>
<dbReference type="GO" id="GO:0008168">
    <property type="term" value="F:methyltransferase activity"/>
    <property type="evidence" value="ECO:0007669"/>
    <property type="project" value="UniProtKB-KW"/>
</dbReference>
<dbReference type="Gene3D" id="3.40.50.150">
    <property type="entry name" value="Vaccinia Virus protein VP39"/>
    <property type="match status" value="1"/>
</dbReference>
<reference evidence="5 6" key="1">
    <citation type="submission" date="2023-03" db="EMBL/GenBank/DDBJ databases">
        <title>Roseibium porphyridii sp. nov. and Roseibium rhodosorbium sp. nov. isolated from marine algae, Porphyridium cruentum and Rhodosorus marinus, respectively.</title>
        <authorList>
            <person name="Lee M.W."/>
            <person name="Choi B.J."/>
            <person name="Lee J.K."/>
            <person name="Choi D.G."/>
            <person name="Baek J.H."/>
            <person name="Bayburt H."/>
            <person name="Kim J.M."/>
            <person name="Han D.M."/>
            <person name="Kim K.H."/>
            <person name="Jeon C.O."/>
        </authorList>
    </citation>
    <scope>NUCLEOTIDE SEQUENCE [LARGE SCALE GENOMIC DNA]</scope>
    <source>
        <strain evidence="5 6">KMA01</strain>
    </source>
</reference>
<name>A0ABY8F4Y0_9HYPH</name>
<protein>
    <submittedName>
        <fullName evidence="5">Class I SAM-dependent methyltransferase</fullName>
    </submittedName>
</protein>